<dbReference type="Proteomes" id="UP001153331">
    <property type="component" value="Unassembled WGS sequence"/>
</dbReference>
<protein>
    <submittedName>
        <fullName evidence="1">Uncharacterized protein</fullName>
    </submittedName>
</protein>
<evidence type="ECO:0000313" key="2">
    <source>
        <dbReference type="Proteomes" id="UP001153331"/>
    </source>
</evidence>
<dbReference type="EMBL" id="JAPHNI010000103">
    <property type="protein sequence ID" value="KAJ8116235.1"/>
    <property type="molecule type" value="Genomic_DNA"/>
</dbReference>
<reference evidence="1" key="1">
    <citation type="submission" date="2022-11" db="EMBL/GenBank/DDBJ databases">
        <title>Genome Sequence of Boeremia exigua.</title>
        <authorList>
            <person name="Buettner E."/>
        </authorList>
    </citation>
    <scope>NUCLEOTIDE SEQUENCE</scope>
    <source>
        <strain evidence="1">CU02</strain>
    </source>
</reference>
<keyword evidence="2" id="KW-1185">Reference proteome</keyword>
<proteinExistence type="predicted"/>
<evidence type="ECO:0000313" key="1">
    <source>
        <dbReference type="EMBL" id="KAJ8116235.1"/>
    </source>
</evidence>
<gene>
    <name evidence="1" type="ORF">OPT61_g2294</name>
</gene>
<accession>A0ACC2IM03</accession>
<organism evidence="1 2">
    <name type="scientific">Boeremia exigua</name>
    <dbReference type="NCBI Taxonomy" id="749465"/>
    <lineage>
        <taxon>Eukaryota</taxon>
        <taxon>Fungi</taxon>
        <taxon>Dikarya</taxon>
        <taxon>Ascomycota</taxon>
        <taxon>Pezizomycotina</taxon>
        <taxon>Dothideomycetes</taxon>
        <taxon>Pleosporomycetidae</taxon>
        <taxon>Pleosporales</taxon>
        <taxon>Pleosporineae</taxon>
        <taxon>Didymellaceae</taxon>
        <taxon>Boeremia</taxon>
    </lineage>
</organism>
<name>A0ACC2IM03_9PLEO</name>
<comment type="caution">
    <text evidence="1">The sequence shown here is derived from an EMBL/GenBank/DDBJ whole genome shotgun (WGS) entry which is preliminary data.</text>
</comment>
<sequence>MVTEAIRLCSASGINAEVLLAQGLKGLDHRMACNWGAQHLASHMAPATSVAACFKKILPYPHGLLVRRTLSIQYSVFRDDDYDPKL</sequence>